<evidence type="ECO:0000256" key="7">
    <source>
        <dbReference type="SAM" id="MobiDB-lite"/>
    </source>
</evidence>
<dbReference type="CDD" id="cd03426">
    <property type="entry name" value="NUDIX_CoAse_Nudt7"/>
    <property type="match status" value="1"/>
</dbReference>
<evidence type="ECO:0000313" key="9">
    <source>
        <dbReference type="EMBL" id="PTR18613.1"/>
    </source>
</evidence>
<evidence type="ECO:0000256" key="6">
    <source>
        <dbReference type="ARBA" id="ARBA00023211"/>
    </source>
</evidence>
<sequence length="195" mass="21388">MPDALRRALQSGGAASSDHDLNPGTVLPPDRRLRAAAVLVPVWQGEGGARVILTKRASHLAHHPGQIAFPGGKIDPGDASPEAAALREAQEEIGLPPAQVDLIGRLPLHETVTGYTVVPVLAEVRGPFLPIPQEAEVEEAFTVPFAHLLDLAHYRVEQRLWRGVWRRYYVVPYGPYYIWGATARILYGLAERMRA</sequence>
<evidence type="ECO:0000256" key="1">
    <source>
        <dbReference type="ARBA" id="ARBA00001936"/>
    </source>
</evidence>
<evidence type="ECO:0000259" key="8">
    <source>
        <dbReference type="PROSITE" id="PS51462"/>
    </source>
</evidence>
<comment type="cofactor">
    <cofactor evidence="1">
        <name>Mn(2+)</name>
        <dbReference type="ChEBI" id="CHEBI:29035"/>
    </cofactor>
</comment>
<dbReference type="InterPro" id="IPR015797">
    <property type="entry name" value="NUDIX_hydrolase-like_dom_sf"/>
</dbReference>
<dbReference type="InterPro" id="IPR000086">
    <property type="entry name" value="NUDIX_hydrolase_dom"/>
</dbReference>
<dbReference type="Gene3D" id="3.90.79.10">
    <property type="entry name" value="Nucleoside Triphosphate Pyrophosphohydrolase"/>
    <property type="match status" value="1"/>
</dbReference>
<protein>
    <submittedName>
        <fullName evidence="9">8-oxo-dGTP pyrophosphatase MutT (NUDIX family)</fullName>
    </submittedName>
</protein>
<keyword evidence="5" id="KW-0460">Magnesium</keyword>
<gene>
    <name evidence="9" type="ORF">C8J28_10737</name>
</gene>
<dbReference type="NCBIfam" id="NF007980">
    <property type="entry name" value="PRK10707.1"/>
    <property type="match status" value="1"/>
</dbReference>
<feature type="region of interest" description="Disordered" evidence="7">
    <location>
        <begin position="1"/>
        <end position="26"/>
    </location>
</feature>
<evidence type="ECO:0000313" key="10">
    <source>
        <dbReference type="Proteomes" id="UP000244060"/>
    </source>
</evidence>
<accession>A0A2T5K873</accession>
<dbReference type="EMBL" id="QAOT01000007">
    <property type="protein sequence ID" value="PTR18613.1"/>
    <property type="molecule type" value="Genomic_DNA"/>
</dbReference>
<feature type="domain" description="Nudix hydrolase" evidence="8">
    <location>
        <begin position="33"/>
        <end position="165"/>
    </location>
</feature>
<evidence type="ECO:0000256" key="3">
    <source>
        <dbReference type="ARBA" id="ARBA00022723"/>
    </source>
</evidence>
<name>A0A2T5K873_9RHOB</name>
<dbReference type="Pfam" id="PF00293">
    <property type="entry name" value="NUDIX"/>
    <property type="match status" value="1"/>
</dbReference>
<dbReference type="Proteomes" id="UP000244060">
    <property type="component" value="Unassembled WGS sequence"/>
</dbReference>
<keyword evidence="10" id="KW-1185">Reference proteome</keyword>
<dbReference type="PANTHER" id="PTHR12992:SF11">
    <property type="entry name" value="MITOCHONDRIAL COENZYME A DIPHOSPHATASE NUDT8"/>
    <property type="match status" value="1"/>
</dbReference>
<keyword evidence="3" id="KW-0479">Metal-binding</keyword>
<dbReference type="InterPro" id="IPR045121">
    <property type="entry name" value="CoAse"/>
</dbReference>
<reference evidence="9 10" key="1">
    <citation type="submission" date="2018-04" db="EMBL/GenBank/DDBJ databases">
        <title>Genomic Encyclopedia of Type Strains, Phase III (KMG-III): the genomes of soil and plant-associated and newly described type strains.</title>
        <authorList>
            <person name="Whitman W."/>
        </authorList>
    </citation>
    <scope>NUCLEOTIDE SEQUENCE [LARGE SCALE GENOMIC DNA]</scope>
    <source>
        <strain evidence="9 10">KA25</strain>
    </source>
</reference>
<dbReference type="PROSITE" id="PS51462">
    <property type="entry name" value="NUDIX"/>
    <property type="match status" value="1"/>
</dbReference>
<organism evidence="9 10">
    <name type="scientific">Cereibacter azotoformans</name>
    <dbReference type="NCBI Taxonomy" id="43057"/>
    <lineage>
        <taxon>Bacteria</taxon>
        <taxon>Pseudomonadati</taxon>
        <taxon>Pseudomonadota</taxon>
        <taxon>Alphaproteobacteria</taxon>
        <taxon>Rhodobacterales</taxon>
        <taxon>Paracoccaceae</taxon>
        <taxon>Cereibacter</taxon>
    </lineage>
</organism>
<evidence type="ECO:0000256" key="5">
    <source>
        <dbReference type="ARBA" id="ARBA00022842"/>
    </source>
</evidence>
<evidence type="ECO:0000256" key="2">
    <source>
        <dbReference type="ARBA" id="ARBA00001946"/>
    </source>
</evidence>
<dbReference type="PANTHER" id="PTHR12992">
    <property type="entry name" value="NUDIX HYDROLASE"/>
    <property type="match status" value="1"/>
</dbReference>
<evidence type="ECO:0000256" key="4">
    <source>
        <dbReference type="ARBA" id="ARBA00022801"/>
    </source>
</evidence>
<dbReference type="RefSeq" id="WP_101339704.1">
    <property type="nucleotide sequence ID" value="NZ_CP089965.1"/>
</dbReference>
<dbReference type="AlphaFoldDB" id="A0A2T5K873"/>
<dbReference type="SUPFAM" id="SSF55811">
    <property type="entry name" value="Nudix"/>
    <property type="match status" value="1"/>
</dbReference>
<dbReference type="OrthoDB" id="9802805at2"/>
<comment type="caution">
    <text evidence="9">The sequence shown here is derived from an EMBL/GenBank/DDBJ whole genome shotgun (WGS) entry which is preliminary data.</text>
</comment>
<keyword evidence="6" id="KW-0464">Manganese</keyword>
<dbReference type="GO" id="GO:0010945">
    <property type="term" value="F:coenzyme A diphosphatase activity"/>
    <property type="evidence" value="ECO:0007669"/>
    <property type="project" value="InterPro"/>
</dbReference>
<comment type="cofactor">
    <cofactor evidence="2">
        <name>Mg(2+)</name>
        <dbReference type="ChEBI" id="CHEBI:18420"/>
    </cofactor>
</comment>
<dbReference type="GO" id="GO:0046872">
    <property type="term" value="F:metal ion binding"/>
    <property type="evidence" value="ECO:0007669"/>
    <property type="project" value="UniProtKB-KW"/>
</dbReference>
<proteinExistence type="predicted"/>
<keyword evidence="4" id="KW-0378">Hydrolase</keyword>